<name>A0ABC8RMH2_9AQUA</name>
<proteinExistence type="predicted"/>
<dbReference type="EMBL" id="CAUOFW020001502">
    <property type="protein sequence ID" value="CAK9145735.1"/>
    <property type="molecule type" value="Genomic_DNA"/>
</dbReference>
<comment type="caution">
    <text evidence="1">The sequence shown here is derived from an EMBL/GenBank/DDBJ whole genome shotgun (WGS) entry which is preliminary data.</text>
</comment>
<dbReference type="AlphaFoldDB" id="A0ABC8RMH2"/>
<organism evidence="1 2">
    <name type="scientific">Ilex paraguariensis</name>
    <name type="common">yerba mate</name>
    <dbReference type="NCBI Taxonomy" id="185542"/>
    <lineage>
        <taxon>Eukaryota</taxon>
        <taxon>Viridiplantae</taxon>
        <taxon>Streptophyta</taxon>
        <taxon>Embryophyta</taxon>
        <taxon>Tracheophyta</taxon>
        <taxon>Spermatophyta</taxon>
        <taxon>Magnoliopsida</taxon>
        <taxon>eudicotyledons</taxon>
        <taxon>Gunneridae</taxon>
        <taxon>Pentapetalae</taxon>
        <taxon>asterids</taxon>
        <taxon>campanulids</taxon>
        <taxon>Aquifoliales</taxon>
        <taxon>Aquifoliaceae</taxon>
        <taxon>Ilex</taxon>
    </lineage>
</organism>
<evidence type="ECO:0000313" key="1">
    <source>
        <dbReference type="EMBL" id="CAK9145735.1"/>
    </source>
</evidence>
<gene>
    <name evidence="1" type="ORF">ILEXP_LOCUS13551</name>
</gene>
<dbReference type="Pfam" id="PF04720">
    <property type="entry name" value="PDDEXK_6"/>
    <property type="match status" value="1"/>
</dbReference>
<dbReference type="InterPro" id="IPR006502">
    <property type="entry name" value="PDDEXK-like"/>
</dbReference>
<dbReference type="PANTHER" id="PTHR31579">
    <property type="entry name" value="OS03G0796600 PROTEIN"/>
    <property type="match status" value="1"/>
</dbReference>
<sequence length="239" mass="27158">MGSFEEERLVQMVRDYIESESTTPFSGTPSKPYYQVHQETTSLAFSLQELLQNVTAGETEILEKTIWYLKVLEDNIGVGNNLKEWLVLNLKQDGYEASLCQTSWVSTFVRPSGGYEYIDVLMKDDSSGKPTRLIVDMDFRSQFELARPTTTYSSLLNSLPSIFVGTEEKLNQTISLLCSAAKQSLKEKGLHIPPWRRVNYMQSKWLSENCKKVSSFSPNWDNFCGSPKSSNRGHSILKP</sequence>
<evidence type="ECO:0000313" key="2">
    <source>
        <dbReference type="Proteomes" id="UP001642360"/>
    </source>
</evidence>
<accession>A0ABC8RMH2</accession>
<keyword evidence="2" id="KW-1185">Reference proteome</keyword>
<reference evidence="1 2" key="1">
    <citation type="submission" date="2024-02" db="EMBL/GenBank/DDBJ databases">
        <authorList>
            <person name="Vignale AGUSTIN F."/>
            <person name="Sosa J E."/>
            <person name="Modenutti C."/>
        </authorList>
    </citation>
    <scope>NUCLEOTIDE SEQUENCE [LARGE SCALE GENOMIC DNA]</scope>
</reference>
<dbReference type="PANTHER" id="PTHR31579:SF34">
    <property type="entry name" value="T14N5.3 PROTEIN"/>
    <property type="match status" value="1"/>
</dbReference>
<protein>
    <submittedName>
        <fullName evidence="1">Uncharacterized protein</fullName>
    </submittedName>
</protein>
<dbReference type="NCBIfam" id="TIGR01615">
    <property type="entry name" value="A_thal_3542"/>
    <property type="match status" value="1"/>
</dbReference>
<dbReference type="Proteomes" id="UP001642360">
    <property type="component" value="Unassembled WGS sequence"/>
</dbReference>